<comment type="caution">
    <text evidence="3">The sequence shown here is derived from an EMBL/GenBank/DDBJ whole genome shotgun (WGS) entry which is preliminary data.</text>
</comment>
<evidence type="ECO:0000313" key="3">
    <source>
        <dbReference type="EMBL" id="MCM8569223.1"/>
    </source>
</evidence>
<evidence type="ECO:0000259" key="2">
    <source>
        <dbReference type="Pfam" id="PF13439"/>
    </source>
</evidence>
<accession>A0ABT0Z0H3</accession>
<dbReference type="Pfam" id="PF13439">
    <property type="entry name" value="Glyco_transf_4"/>
    <property type="match status" value="1"/>
</dbReference>
<dbReference type="PANTHER" id="PTHR12526:SF638">
    <property type="entry name" value="SPORE COAT PROTEIN SA"/>
    <property type="match status" value="1"/>
</dbReference>
<reference evidence="3" key="1">
    <citation type="submission" date="2022-06" db="EMBL/GenBank/DDBJ databases">
        <title>Gramella sediminis sp. nov., isolated from deep-sea sediment of the Indian Ocean.</title>
        <authorList>
            <person name="Yang L."/>
        </authorList>
    </citation>
    <scope>NUCLEOTIDE SEQUENCE</scope>
    <source>
        <strain evidence="3">HMD3159</strain>
    </source>
</reference>
<evidence type="ECO:0000313" key="4">
    <source>
        <dbReference type="Proteomes" id="UP001155077"/>
    </source>
</evidence>
<name>A0ABT0Z0H3_9FLAO</name>
<dbReference type="Gene3D" id="3.40.50.2000">
    <property type="entry name" value="Glycogen Phosphorylase B"/>
    <property type="match status" value="2"/>
</dbReference>
<dbReference type="CDD" id="cd03801">
    <property type="entry name" value="GT4_PimA-like"/>
    <property type="match status" value="1"/>
</dbReference>
<protein>
    <submittedName>
        <fullName evidence="3">Glycosyltransferase family 4 protein</fullName>
    </submittedName>
</protein>
<proteinExistence type="predicted"/>
<gene>
    <name evidence="3" type="ORF">NE848_07525</name>
</gene>
<dbReference type="SUPFAM" id="SSF53756">
    <property type="entry name" value="UDP-Glycosyltransferase/glycogen phosphorylase"/>
    <property type="match status" value="1"/>
</dbReference>
<organism evidence="3 4">
    <name type="scientific">Gramella jeungdoensis</name>
    <dbReference type="NCBI Taxonomy" id="708091"/>
    <lineage>
        <taxon>Bacteria</taxon>
        <taxon>Pseudomonadati</taxon>
        <taxon>Bacteroidota</taxon>
        <taxon>Flavobacteriia</taxon>
        <taxon>Flavobacteriales</taxon>
        <taxon>Flavobacteriaceae</taxon>
        <taxon>Christiangramia</taxon>
    </lineage>
</organism>
<dbReference type="RefSeq" id="WP_252112048.1">
    <property type="nucleotide sequence ID" value="NZ_JAMSCK010000002.1"/>
</dbReference>
<dbReference type="Proteomes" id="UP001155077">
    <property type="component" value="Unassembled WGS sequence"/>
</dbReference>
<evidence type="ECO:0000259" key="1">
    <source>
        <dbReference type="Pfam" id="PF00534"/>
    </source>
</evidence>
<feature type="domain" description="Glycosyl transferase family 1" evidence="1">
    <location>
        <begin position="176"/>
        <end position="335"/>
    </location>
</feature>
<dbReference type="PANTHER" id="PTHR12526">
    <property type="entry name" value="GLYCOSYLTRANSFERASE"/>
    <property type="match status" value="1"/>
</dbReference>
<dbReference type="InterPro" id="IPR001296">
    <property type="entry name" value="Glyco_trans_1"/>
</dbReference>
<keyword evidence="4" id="KW-1185">Reference proteome</keyword>
<feature type="domain" description="Glycosyltransferase subfamily 4-like N-terminal" evidence="2">
    <location>
        <begin position="19"/>
        <end position="165"/>
    </location>
</feature>
<dbReference type="Pfam" id="PF00534">
    <property type="entry name" value="Glycos_transf_1"/>
    <property type="match status" value="1"/>
</dbReference>
<dbReference type="EMBL" id="JAMSCK010000002">
    <property type="protein sequence ID" value="MCM8569223.1"/>
    <property type="molecule type" value="Genomic_DNA"/>
</dbReference>
<dbReference type="InterPro" id="IPR028098">
    <property type="entry name" value="Glyco_trans_4-like_N"/>
</dbReference>
<sequence>MRTFFICFSLKNSSVAEFFITLSNKLVRDARVIIISYDDHPHPFEIRPEITVLNWPSGRPTKWKDFIFLADLIRKEKPDTIISNFGAVNLCLLAGYLLRVKNRIAWYHTHSSAHSQEKKILNIRKSLIYRLSTLMITNSMAAKSDLIKHYGVPEDRIEVFPNAVHIPSLLTKCKVNNHKIVYAGRLHPVKGLKVLLEALPRVISNYPDTEVLIFGGNPGSEEILAYKNMARKLGVEGNLAFKGFASRENVLRALAEAYVCVVPSFFEAFCYVVIESFAVSTPVIGSNTTGIAEIIRNGEDGYLFETGNSLELSHCICQIFSDKQKRNEMAQNAHQHFLENYELSNVVNNLTRRLNA</sequence>